<evidence type="ECO:0000313" key="1">
    <source>
        <dbReference type="EMBL" id="KAJ5597947.1"/>
    </source>
</evidence>
<reference evidence="1" key="1">
    <citation type="journal article" date="2023" name="IMA Fungus">
        <title>Comparative genomic study of the Penicillium genus elucidates a diverse pangenome and 15 lateral gene transfer events.</title>
        <authorList>
            <person name="Petersen C."/>
            <person name="Sorensen T."/>
            <person name="Nielsen M.R."/>
            <person name="Sondergaard T.E."/>
            <person name="Sorensen J.L."/>
            <person name="Fitzpatrick D.A."/>
            <person name="Frisvad J.C."/>
            <person name="Nielsen K.L."/>
        </authorList>
    </citation>
    <scope>NUCLEOTIDE SEQUENCE</scope>
    <source>
        <strain evidence="1">IBT 12815</strain>
    </source>
</reference>
<keyword evidence="2" id="KW-1185">Reference proteome</keyword>
<dbReference type="Proteomes" id="UP001213799">
    <property type="component" value="Unassembled WGS sequence"/>
</dbReference>
<gene>
    <name evidence="1" type="ORF">N7537_008031</name>
</gene>
<protein>
    <submittedName>
        <fullName evidence="1">Uncharacterized protein</fullName>
    </submittedName>
</protein>
<accession>A0AAD6GZ65</accession>
<organism evidence="1 2">
    <name type="scientific">Penicillium hordei</name>
    <dbReference type="NCBI Taxonomy" id="40994"/>
    <lineage>
        <taxon>Eukaryota</taxon>
        <taxon>Fungi</taxon>
        <taxon>Dikarya</taxon>
        <taxon>Ascomycota</taxon>
        <taxon>Pezizomycotina</taxon>
        <taxon>Eurotiomycetes</taxon>
        <taxon>Eurotiomycetidae</taxon>
        <taxon>Eurotiales</taxon>
        <taxon>Aspergillaceae</taxon>
        <taxon>Penicillium</taxon>
    </lineage>
</organism>
<proteinExistence type="predicted"/>
<dbReference type="RefSeq" id="XP_056751162.1">
    <property type="nucleotide sequence ID" value="XM_056899086.1"/>
</dbReference>
<dbReference type="GeneID" id="81589328"/>
<dbReference type="EMBL" id="JAQJAE010000004">
    <property type="protein sequence ID" value="KAJ5597947.1"/>
    <property type="molecule type" value="Genomic_DNA"/>
</dbReference>
<name>A0AAD6GZ65_9EURO</name>
<reference evidence="1" key="2">
    <citation type="submission" date="2023-01" db="EMBL/GenBank/DDBJ databases">
        <authorList>
            <person name="Petersen C."/>
        </authorList>
    </citation>
    <scope>NUCLEOTIDE SEQUENCE</scope>
    <source>
        <strain evidence="1">IBT 12815</strain>
    </source>
</reference>
<evidence type="ECO:0000313" key="2">
    <source>
        <dbReference type="Proteomes" id="UP001213799"/>
    </source>
</evidence>
<sequence length="82" mass="9063">MLQAENDEEVATFIIKPNKYQNEEKIPNVDIDAEMAKLIDVKNHPTGELRESLGYGPVIMLLSCLVPSIDEVALCDSIDCGD</sequence>
<dbReference type="AlphaFoldDB" id="A0AAD6GZ65"/>
<comment type="caution">
    <text evidence="1">The sequence shown here is derived from an EMBL/GenBank/DDBJ whole genome shotgun (WGS) entry which is preliminary data.</text>
</comment>